<proteinExistence type="predicted"/>
<dbReference type="PRINTS" id="PR01210">
    <property type="entry name" value="GGTRANSPTASE"/>
</dbReference>
<reference evidence="1" key="1">
    <citation type="submission" date="2018-05" db="EMBL/GenBank/DDBJ databases">
        <authorList>
            <person name="Lanie J.A."/>
            <person name="Ng W.-L."/>
            <person name="Kazmierczak K.M."/>
            <person name="Andrzejewski T.M."/>
            <person name="Davidsen T.M."/>
            <person name="Wayne K.J."/>
            <person name="Tettelin H."/>
            <person name="Glass J.I."/>
            <person name="Rusch D."/>
            <person name="Podicherti R."/>
            <person name="Tsui H.-C.T."/>
            <person name="Winkler M.E."/>
        </authorList>
    </citation>
    <scope>NUCLEOTIDE SEQUENCE</scope>
</reference>
<dbReference type="EMBL" id="UINC01124680">
    <property type="protein sequence ID" value="SVD02002.1"/>
    <property type="molecule type" value="Genomic_DNA"/>
</dbReference>
<dbReference type="InterPro" id="IPR029055">
    <property type="entry name" value="Ntn_hydrolases_N"/>
</dbReference>
<evidence type="ECO:0000313" key="1">
    <source>
        <dbReference type="EMBL" id="SVD02002.1"/>
    </source>
</evidence>
<dbReference type="InterPro" id="IPR043138">
    <property type="entry name" value="GGT_lsub"/>
</dbReference>
<feature type="non-terminal residue" evidence="1">
    <location>
        <position position="305"/>
    </location>
</feature>
<sequence>MEVRASRAMVSTVDLLASTTARDVLRAGGNAVDAAIAANAVLTVTAQHLCGLGGDLFALVHHVGGPPDCLNASGRAGSGADANRLLAEGHRSMPHRGDVRSVPVPGVVDGWVELHGRHGSVSMADLLGPAVGLATDGFPASPLLVPMAQAVRGLPGAEDFDYLVRPGQQVSRPGVARVLRALAEGGREAVYRGEFGDELLTVGAGEYTVEDLERPQADWVKPLGVRTWGHDVWTAPPNSQGYLTLAATLIAEGLELPSEPDPLRAHLLVEAARQAGYDRPQVLHERADGEALLDPGRLDRRRAAI</sequence>
<gene>
    <name evidence="1" type="ORF">METZ01_LOCUS354856</name>
</gene>
<dbReference type="Pfam" id="PF01019">
    <property type="entry name" value="G_glu_transpept"/>
    <property type="match status" value="1"/>
</dbReference>
<protein>
    <recommendedName>
        <fullName evidence="2">Gamma-glutamyltranspeptidase</fullName>
    </recommendedName>
</protein>
<dbReference type="AlphaFoldDB" id="A0A382RXF3"/>
<dbReference type="PANTHER" id="PTHR43881">
    <property type="entry name" value="GAMMA-GLUTAMYLTRANSPEPTIDASE (AFU_ORTHOLOGUE AFUA_4G13580)"/>
    <property type="match status" value="1"/>
</dbReference>
<name>A0A382RXF3_9ZZZZ</name>
<accession>A0A382RXF3</accession>
<organism evidence="1">
    <name type="scientific">marine metagenome</name>
    <dbReference type="NCBI Taxonomy" id="408172"/>
    <lineage>
        <taxon>unclassified sequences</taxon>
        <taxon>metagenomes</taxon>
        <taxon>ecological metagenomes</taxon>
    </lineage>
</organism>
<dbReference type="SUPFAM" id="SSF56235">
    <property type="entry name" value="N-terminal nucleophile aminohydrolases (Ntn hydrolases)"/>
    <property type="match status" value="1"/>
</dbReference>
<evidence type="ECO:0008006" key="2">
    <source>
        <dbReference type="Google" id="ProtNLM"/>
    </source>
</evidence>
<dbReference type="InterPro" id="IPR052896">
    <property type="entry name" value="GGT-like_enzyme"/>
</dbReference>
<dbReference type="PANTHER" id="PTHR43881:SF1">
    <property type="entry name" value="GAMMA-GLUTAMYLTRANSPEPTIDASE (AFU_ORTHOLOGUE AFUA_4G13580)"/>
    <property type="match status" value="1"/>
</dbReference>
<dbReference type="Gene3D" id="1.10.246.130">
    <property type="match status" value="1"/>
</dbReference>